<sequence>MASNDEEICFRGQSDDRWSLQSKLYRNLELDIKTNGISLLKFEKLDFVVQFNEFKEAIK</sequence>
<evidence type="ECO:0000313" key="2">
    <source>
        <dbReference type="Proteomes" id="UP000270190"/>
    </source>
</evidence>
<dbReference type="Proteomes" id="UP000270190">
    <property type="component" value="Unassembled WGS sequence"/>
</dbReference>
<gene>
    <name evidence="1" type="ORF">BTBSAS_130025</name>
</gene>
<dbReference type="AlphaFoldDB" id="A0A2X0QEW5"/>
<accession>A0A2X0QEW5</accession>
<protein>
    <submittedName>
        <fullName evidence="1">Uncharacterized protein</fullName>
    </submittedName>
</protein>
<dbReference type="EMBL" id="OUNC01000005">
    <property type="protein sequence ID" value="SPP27245.1"/>
    <property type="molecule type" value="Genomic_DNA"/>
</dbReference>
<dbReference type="RefSeq" id="WP_147401222.1">
    <property type="nucleotide sequence ID" value="NZ_OUNC01000005.1"/>
</dbReference>
<proteinExistence type="predicted"/>
<organism evidence="1 2">
    <name type="scientific">Brochothrix thermosphacta</name>
    <name type="common">Microbacterium thermosphactum</name>
    <dbReference type="NCBI Taxonomy" id="2756"/>
    <lineage>
        <taxon>Bacteria</taxon>
        <taxon>Bacillati</taxon>
        <taxon>Bacillota</taxon>
        <taxon>Bacilli</taxon>
        <taxon>Bacillales</taxon>
        <taxon>Listeriaceae</taxon>
        <taxon>Brochothrix</taxon>
    </lineage>
</organism>
<evidence type="ECO:0000313" key="1">
    <source>
        <dbReference type="EMBL" id="SPP27245.1"/>
    </source>
</evidence>
<reference evidence="2" key="1">
    <citation type="submission" date="2018-04" db="EMBL/GenBank/DDBJ databases">
        <authorList>
            <person name="Illikoud N."/>
        </authorList>
    </citation>
    <scope>NUCLEOTIDE SEQUENCE [LARGE SCALE GENOMIC DNA]</scope>
</reference>
<name>A0A2X0QEW5_BROTH</name>